<evidence type="ECO:0000259" key="2">
    <source>
        <dbReference type="Pfam" id="PF20990"/>
    </source>
</evidence>
<evidence type="ECO:0000256" key="1">
    <source>
        <dbReference type="SAM" id="Phobius"/>
    </source>
</evidence>
<evidence type="ECO:0000313" key="4">
    <source>
        <dbReference type="Proteomes" id="UP001442841"/>
    </source>
</evidence>
<feature type="transmembrane region" description="Helical" evidence="1">
    <location>
        <begin position="209"/>
        <end position="228"/>
    </location>
</feature>
<name>A0ABZ3FL34_9ACTN</name>
<feature type="domain" description="Predicted membrane protein YciQ-like C-terminal" evidence="2">
    <location>
        <begin position="257"/>
        <end position="485"/>
    </location>
</feature>
<feature type="transmembrane region" description="Helical" evidence="1">
    <location>
        <begin position="407"/>
        <end position="425"/>
    </location>
</feature>
<keyword evidence="1" id="KW-0472">Membrane</keyword>
<keyword evidence="1" id="KW-1133">Transmembrane helix</keyword>
<dbReference type="Pfam" id="PF20990">
    <property type="entry name" value="DUF2207_C"/>
    <property type="match status" value="1"/>
</dbReference>
<proteinExistence type="predicted"/>
<evidence type="ECO:0000313" key="3">
    <source>
        <dbReference type="EMBL" id="XAN06761.1"/>
    </source>
</evidence>
<dbReference type="Proteomes" id="UP001442841">
    <property type="component" value="Chromosome"/>
</dbReference>
<sequence>MDDVSRHVSRIVVNADGALEVTTTMTFEGGAPETLTQRFRTKEPLVDDRAYASEVSDLTATADGQPAQLTRSEDDEHVVATIAAPGANEIVLTYRVVGAATRTPDGQTLVKWDVLQGLSVGAREVEGEVLAPGQFTDFKCVAGAPGSQSACALAEGAPHDSINPRFVDGPRGAGEIVGPRITFPANMVASNEQIHEYWTVGRAFTGTGWPLATALAALLLGAAVLYALHRRAGRDAHPSGDPIEVARFDAVGPGEVEFRPGREVLPGEVGTVADERVDPIDITATILDLAVHGHLRITELPRRSEFAPTDWYLARLDSDISGLRAYEKDLLDVVAPADGSEILVSTIGPTVAGAIPEIQSDLYDEVVEQGFFDRRPDDTRNVWNMAALIVLILGVVATGVLAAFTRFGLTGLAIIAIGLGLAFVAQEMPARTAKGARLLAGLGQLRSQLLSQTTDQMPNGREYEELSEVLPYAIVLGGAERWLDAIVRSDDDDTPDSTDLNWYHGPDNWHLRDLPDSLRNFITTMNGNLFAR</sequence>
<feature type="transmembrane region" description="Helical" evidence="1">
    <location>
        <begin position="382"/>
        <end position="401"/>
    </location>
</feature>
<protein>
    <submittedName>
        <fullName evidence="3">DUF2207 domain-containing protein</fullName>
    </submittedName>
</protein>
<organism evidence="3 4">
    <name type="scientific">Ammonicoccus fulvus</name>
    <dbReference type="NCBI Taxonomy" id="3138240"/>
    <lineage>
        <taxon>Bacteria</taxon>
        <taxon>Bacillati</taxon>
        <taxon>Actinomycetota</taxon>
        <taxon>Actinomycetes</taxon>
        <taxon>Propionibacteriales</taxon>
        <taxon>Propionibacteriaceae</taxon>
        <taxon>Ammonicoccus</taxon>
    </lineage>
</organism>
<accession>A0ABZ3FL34</accession>
<dbReference type="InterPro" id="IPR048389">
    <property type="entry name" value="YciQ-like_C"/>
</dbReference>
<keyword evidence="1" id="KW-0812">Transmembrane</keyword>
<gene>
    <name evidence="3" type="ORF">AADG42_05370</name>
</gene>
<dbReference type="RefSeq" id="WP_425308190.1">
    <property type="nucleotide sequence ID" value="NZ_CP154795.1"/>
</dbReference>
<reference evidence="3 4" key="1">
    <citation type="submission" date="2024-04" db="EMBL/GenBank/DDBJ databases">
        <title>Isolation of an actinomycete strain from pig manure.</title>
        <authorList>
            <person name="Gong T."/>
            <person name="Yu Z."/>
            <person name="An M."/>
            <person name="Wei C."/>
            <person name="Yang W."/>
            <person name="Liu L."/>
        </authorList>
    </citation>
    <scope>NUCLEOTIDE SEQUENCE [LARGE SCALE GENOMIC DNA]</scope>
    <source>
        <strain evidence="3 4">ZF39</strain>
    </source>
</reference>
<dbReference type="EMBL" id="CP154795">
    <property type="protein sequence ID" value="XAN06761.1"/>
    <property type="molecule type" value="Genomic_DNA"/>
</dbReference>
<keyword evidence="4" id="KW-1185">Reference proteome</keyword>